<feature type="transmembrane region" description="Helical" evidence="10">
    <location>
        <begin position="140"/>
        <end position="159"/>
    </location>
</feature>
<dbReference type="EC" id="2.3.1.199" evidence="10"/>
<keyword evidence="3 10" id="KW-0808">Transferase</keyword>
<dbReference type="PANTHER" id="PTHR11157:SF17">
    <property type="entry name" value="ELONGATION OF VERY LONG CHAIN FATTY ACIDS PROTEIN 6"/>
    <property type="match status" value="1"/>
</dbReference>
<dbReference type="PROSITE" id="PS01188">
    <property type="entry name" value="ELO"/>
    <property type="match status" value="1"/>
</dbReference>
<dbReference type="PANTHER" id="PTHR11157">
    <property type="entry name" value="FATTY ACID ACYL TRANSFERASE-RELATED"/>
    <property type="match status" value="1"/>
</dbReference>
<dbReference type="RefSeq" id="XP_002730580.1">
    <property type="nucleotide sequence ID" value="XM_002730534.1"/>
</dbReference>
<evidence type="ECO:0000256" key="8">
    <source>
        <dbReference type="ARBA" id="ARBA00023136"/>
    </source>
</evidence>
<evidence type="ECO:0000256" key="7">
    <source>
        <dbReference type="ARBA" id="ARBA00023098"/>
    </source>
</evidence>
<keyword evidence="6 10" id="KW-1133">Transmembrane helix</keyword>
<evidence type="ECO:0000256" key="10">
    <source>
        <dbReference type="RuleBase" id="RU361115"/>
    </source>
</evidence>
<dbReference type="InterPro" id="IPR030457">
    <property type="entry name" value="ELO_CS"/>
</dbReference>
<accession>A0ABM0GII7</accession>
<protein>
    <recommendedName>
        <fullName evidence="10">Elongation of very long chain fatty acids protein</fullName>
        <ecNumber evidence="10">2.3.1.199</ecNumber>
    </recommendedName>
    <alternativeName>
        <fullName evidence="10">Very-long-chain 3-oxoacyl-CoA synthase</fullName>
    </alternativeName>
</protein>
<feature type="transmembrane region" description="Helical" evidence="10">
    <location>
        <begin position="240"/>
        <end position="260"/>
    </location>
</feature>
<dbReference type="InterPro" id="IPR002076">
    <property type="entry name" value="ELO_fam"/>
</dbReference>
<dbReference type="Proteomes" id="UP000694865">
    <property type="component" value="Unplaced"/>
</dbReference>
<keyword evidence="7 10" id="KW-0443">Lipid metabolism</keyword>
<dbReference type="GeneID" id="100375348"/>
<feature type="transmembrane region" description="Helical" evidence="10">
    <location>
        <begin position="165"/>
        <end position="186"/>
    </location>
</feature>
<proteinExistence type="inferred from homology"/>
<keyword evidence="5 10" id="KW-0276">Fatty acid metabolism</keyword>
<evidence type="ECO:0000313" key="11">
    <source>
        <dbReference type="Proteomes" id="UP000694865"/>
    </source>
</evidence>
<gene>
    <name evidence="12" type="primary">LOC100375348</name>
</gene>
<dbReference type="Pfam" id="PF01151">
    <property type="entry name" value="ELO"/>
    <property type="match status" value="1"/>
</dbReference>
<sequence length="271" mass="31505">MAANMSTQLYAFEQNFNDVHWVHWTEVTGVPIAIAASVVYVFVIFGLQHFMASRDRKELRIPLIVWNMCLAAFSIVALFRMLVSFRGVMSSEDGGWHYAICSKDHFNSEKVSGLWLFLFTLSKLPELGDTVFIGLRKSNLIFLHWYHHILTVCYTFWGYADRNSTAFVCTIMNLAVHSLMYSYYALRAARIKVPRIGAMAITSMQLLQMVAGTWIYYYVYKVHSRQEKCGISVTQWRVGLLMYVSYLILFANFFYQVYVAKKPRKPQIKRD</sequence>
<reference evidence="12" key="1">
    <citation type="submission" date="2025-08" db="UniProtKB">
        <authorList>
            <consortium name="RefSeq"/>
        </authorList>
    </citation>
    <scope>IDENTIFICATION</scope>
    <source>
        <tissue evidence="12">Testes</tissue>
    </source>
</reference>
<keyword evidence="4 10" id="KW-0812">Transmembrane</keyword>
<name>A0ABM0GII7_SACKO</name>
<evidence type="ECO:0000256" key="5">
    <source>
        <dbReference type="ARBA" id="ARBA00022832"/>
    </source>
</evidence>
<keyword evidence="11" id="KW-1185">Reference proteome</keyword>
<comment type="similarity">
    <text evidence="10">Belongs to the ELO family.</text>
</comment>
<evidence type="ECO:0000256" key="6">
    <source>
        <dbReference type="ARBA" id="ARBA00022989"/>
    </source>
</evidence>
<evidence type="ECO:0000256" key="1">
    <source>
        <dbReference type="ARBA" id="ARBA00004141"/>
    </source>
</evidence>
<feature type="transmembrane region" description="Helical" evidence="10">
    <location>
        <begin position="198"/>
        <end position="220"/>
    </location>
</feature>
<feature type="transmembrane region" description="Helical" evidence="10">
    <location>
        <begin position="30"/>
        <end position="51"/>
    </location>
</feature>
<comment type="subcellular location">
    <subcellularLocation>
        <location evidence="1">Membrane</location>
        <topology evidence="1">Multi-pass membrane protein</topology>
    </subcellularLocation>
</comment>
<feature type="transmembrane region" description="Helical" evidence="10">
    <location>
        <begin position="63"/>
        <end position="83"/>
    </location>
</feature>
<evidence type="ECO:0000256" key="3">
    <source>
        <dbReference type="ARBA" id="ARBA00022679"/>
    </source>
</evidence>
<keyword evidence="9 10" id="KW-0275">Fatty acid biosynthesis</keyword>
<evidence type="ECO:0000256" key="4">
    <source>
        <dbReference type="ARBA" id="ARBA00022692"/>
    </source>
</evidence>
<organism evidence="11 12">
    <name type="scientific">Saccoglossus kowalevskii</name>
    <name type="common">Acorn worm</name>
    <dbReference type="NCBI Taxonomy" id="10224"/>
    <lineage>
        <taxon>Eukaryota</taxon>
        <taxon>Metazoa</taxon>
        <taxon>Hemichordata</taxon>
        <taxon>Enteropneusta</taxon>
        <taxon>Harrimaniidae</taxon>
        <taxon>Saccoglossus</taxon>
    </lineage>
</organism>
<keyword evidence="2 10" id="KW-0444">Lipid biosynthesis</keyword>
<evidence type="ECO:0000256" key="2">
    <source>
        <dbReference type="ARBA" id="ARBA00022516"/>
    </source>
</evidence>
<keyword evidence="8 10" id="KW-0472">Membrane</keyword>
<evidence type="ECO:0000313" key="12">
    <source>
        <dbReference type="RefSeq" id="XP_002730580.1"/>
    </source>
</evidence>
<evidence type="ECO:0000256" key="9">
    <source>
        <dbReference type="ARBA" id="ARBA00023160"/>
    </source>
</evidence>
<comment type="catalytic activity">
    <reaction evidence="10">
        <text>a very-long-chain acyl-CoA + malonyl-CoA + H(+) = a very-long-chain 3-oxoacyl-CoA + CO2 + CoA</text>
        <dbReference type="Rhea" id="RHEA:32727"/>
        <dbReference type="ChEBI" id="CHEBI:15378"/>
        <dbReference type="ChEBI" id="CHEBI:16526"/>
        <dbReference type="ChEBI" id="CHEBI:57287"/>
        <dbReference type="ChEBI" id="CHEBI:57384"/>
        <dbReference type="ChEBI" id="CHEBI:90725"/>
        <dbReference type="ChEBI" id="CHEBI:90736"/>
        <dbReference type="EC" id="2.3.1.199"/>
    </reaction>
</comment>